<dbReference type="NCBIfam" id="NF041518">
    <property type="entry name" value="choice_anch_Q"/>
    <property type="match status" value="1"/>
</dbReference>
<dbReference type="RefSeq" id="WP_067645490.1">
    <property type="nucleotide sequence ID" value="NZ_CP015249.1"/>
</dbReference>
<name>A0A160DSQ4_9GAMM</name>
<dbReference type="OrthoDB" id="6057622at2"/>
<evidence type="ECO:0000313" key="3">
    <source>
        <dbReference type="EMBL" id="ANB17348.1"/>
    </source>
</evidence>
<accession>A0A160DSQ4</accession>
<dbReference type="InterPro" id="IPR059226">
    <property type="entry name" value="Choice_anch_Q_dom"/>
</dbReference>
<evidence type="ECO:0000313" key="4">
    <source>
        <dbReference type="Proteomes" id="UP000076830"/>
    </source>
</evidence>
<dbReference type="SUPFAM" id="SSF51126">
    <property type="entry name" value="Pectin lyase-like"/>
    <property type="match status" value="1"/>
</dbReference>
<gene>
    <name evidence="3" type="ORF">I596_1318</name>
</gene>
<dbReference type="EMBL" id="CP015249">
    <property type="protein sequence ID" value="ANB17348.1"/>
    <property type="molecule type" value="Genomic_DNA"/>
</dbReference>
<dbReference type="STRING" id="1300342.I596_1318"/>
<protein>
    <submittedName>
        <fullName evidence="3">Cadherin domain-containing protein</fullName>
    </submittedName>
</protein>
<evidence type="ECO:0000256" key="1">
    <source>
        <dbReference type="SAM" id="MobiDB-lite"/>
    </source>
</evidence>
<dbReference type="InterPro" id="IPR011050">
    <property type="entry name" value="Pectin_lyase_fold/virulence"/>
</dbReference>
<feature type="region of interest" description="Disordered" evidence="1">
    <location>
        <begin position="469"/>
        <end position="499"/>
    </location>
</feature>
<dbReference type="Proteomes" id="UP000076830">
    <property type="component" value="Chromosome"/>
</dbReference>
<feature type="signal peptide" evidence="2">
    <location>
        <begin position="1"/>
        <end position="38"/>
    </location>
</feature>
<feature type="chain" id="PRO_5007813121" evidence="2">
    <location>
        <begin position="39"/>
        <end position="499"/>
    </location>
</feature>
<proteinExistence type="predicted"/>
<keyword evidence="2" id="KW-0732">Signal</keyword>
<dbReference type="AlphaFoldDB" id="A0A160DSQ4"/>
<sequence>MTRSTPTSRRSMRQRPLAACVTLALAAAGLCLQAEVRAATVPVTSCDDDGPGTLRQVILAAEDGDTLDLTGLTCGTIELASLIDISVIALPKAPLLNVTVQGPGRDKLTISGADATAILRHGGNGTDGWLTLADLTVANGRATNGLASCVQSYANIKLERVSVRDCHSQSNLPVNFGGAVGAYGLEMVQSAITGSTSASSTRSAIGGGAYVGYTATLVDSVISGNHVTVATPGANSLRSGGGGIYARGPVEITRSTISGNSIEAGQYGRGGGLLLRGSAVLVDSLVEGNVASADGGGVHKANYTNYGDQITSLRIDNTSISGNTARRGGGVSTTRPTTVRSSTIAFNEAAEYTGGLLYVHGGATTTVVFDLQSSLFGSNQAVDTVLHGADFGVDGATIQIGGGHNLIVDADASLLPPGTLRDEPLLLPLADNGGPTRTHALGKGSPAIDAGNNTGAFAFDQRGEGFARERGGGADIGAFEAPPPPAEDTLFKNGFEDER</sequence>
<reference evidence="3 4" key="1">
    <citation type="submission" date="2016-04" db="EMBL/GenBank/DDBJ databases">
        <title>Complete genome sequence of Dokdonella koreensis DS-123T.</title>
        <authorList>
            <person name="Kim J.F."/>
            <person name="Lee H."/>
            <person name="Kwak M.-J."/>
        </authorList>
    </citation>
    <scope>NUCLEOTIDE SEQUENCE [LARGE SCALE GENOMIC DNA]</scope>
    <source>
        <strain evidence="3 4">DS-123</strain>
    </source>
</reference>
<evidence type="ECO:0000256" key="2">
    <source>
        <dbReference type="SAM" id="SignalP"/>
    </source>
</evidence>
<organism evidence="3 4">
    <name type="scientific">Dokdonella koreensis DS-123</name>
    <dbReference type="NCBI Taxonomy" id="1300342"/>
    <lineage>
        <taxon>Bacteria</taxon>
        <taxon>Pseudomonadati</taxon>
        <taxon>Pseudomonadota</taxon>
        <taxon>Gammaproteobacteria</taxon>
        <taxon>Lysobacterales</taxon>
        <taxon>Rhodanobacteraceae</taxon>
        <taxon>Dokdonella</taxon>
    </lineage>
</organism>
<dbReference type="KEGG" id="dko:I596_1318"/>
<keyword evidence="4" id="KW-1185">Reference proteome</keyword>